<dbReference type="Pfam" id="PF17874">
    <property type="entry name" value="TPR_MalT"/>
    <property type="match status" value="1"/>
</dbReference>
<comment type="caution">
    <text evidence="2">The sequence shown here is derived from an EMBL/GenBank/DDBJ whole genome shotgun (WGS) entry which is preliminary data.</text>
</comment>
<dbReference type="GO" id="GO:0006355">
    <property type="term" value="P:regulation of DNA-templated transcription"/>
    <property type="evidence" value="ECO:0007669"/>
    <property type="project" value="InterPro"/>
</dbReference>
<dbReference type="AlphaFoldDB" id="A0A9Q2S6K4"/>
<name>A0A9Q2S6K4_9RHOB</name>
<keyword evidence="5" id="KW-1185">Reference proteome</keyword>
<dbReference type="Pfam" id="PF00196">
    <property type="entry name" value="GerE"/>
    <property type="match status" value="1"/>
</dbReference>
<dbReference type="Gene3D" id="1.10.10.10">
    <property type="entry name" value="Winged helix-like DNA-binding domain superfamily/Winged helix DNA-binding domain"/>
    <property type="match status" value="1"/>
</dbReference>
<evidence type="ECO:0000313" key="5">
    <source>
        <dbReference type="Proteomes" id="UP000809440"/>
    </source>
</evidence>
<reference evidence="2 5" key="1">
    <citation type="submission" date="2021-01" db="EMBL/GenBank/DDBJ databases">
        <title>Diatom-associated Roseobacters Show Island Model of Population Structure.</title>
        <authorList>
            <person name="Qu L."/>
            <person name="Feng X."/>
            <person name="Chen Y."/>
            <person name="Li L."/>
            <person name="Wang X."/>
            <person name="Hu Z."/>
            <person name="Wang H."/>
            <person name="Luo H."/>
        </authorList>
    </citation>
    <scope>NUCLEOTIDE SEQUENCE</scope>
    <source>
        <strain evidence="3 5">CC28-63</strain>
        <strain evidence="2">CC28-69</strain>
    </source>
</reference>
<dbReference type="PROSITE" id="PS50043">
    <property type="entry name" value="HTH_LUXR_2"/>
    <property type="match status" value="1"/>
</dbReference>
<dbReference type="Gene3D" id="1.25.40.10">
    <property type="entry name" value="Tetratricopeptide repeat domain"/>
    <property type="match status" value="1"/>
</dbReference>
<dbReference type="GO" id="GO:0003677">
    <property type="term" value="F:DNA binding"/>
    <property type="evidence" value="ECO:0007669"/>
    <property type="project" value="InterPro"/>
</dbReference>
<dbReference type="InterPro" id="IPR000792">
    <property type="entry name" value="Tscrpt_reg_LuxR_C"/>
</dbReference>
<dbReference type="EMBL" id="JAFBXF010000013">
    <property type="protein sequence ID" value="MBM2418892.1"/>
    <property type="molecule type" value="Genomic_DNA"/>
</dbReference>
<dbReference type="Proteomes" id="UP000755667">
    <property type="component" value="Unassembled WGS sequence"/>
</dbReference>
<dbReference type="CDD" id="cd06170">
    <property type="entry name" value="LuxR_C_like"/>
    <property type="match status" value="1"/>
</dbReference>
<dbReference type="InterPro" id="IPR036388">
    <property type="entry name" value="WH-like_DNA-bd_sf"/>
</dbReference>
<dbReference type="InterPro" id="IPR041617">
    <property type="entry name" value="TPR_MalT"/>
</dbReference>
<evidence type="ECO:0000259" key="1">
    <source>
        <dbReference type="PROSITE" id="PS50043"/>
    </source>
</evidence>
<sequence length="538" mass="60567">MPKVPINPIPSSRLSIAEISDSGGWRLFMRMAHEPLEAGQAISDELAQMWPEAVLGIIFSEAKSGATVKARNDFQRWKSAFGTMAQSNPELAVDIDLVDMHLAVYEDRSFAQSDLERMRIVRQNVAEGDHIGRGLACNHLCNIALQMGDFDLAQKYAEQAIRAYLDGKADFGAMHLHTHLAQIRLMRGDLDGANDVLRSMEAQLGRLPGQAQWLISVARILRAEVAYEANDLEQAKLLFRTAFNHVEYKDAWFDILTAAYRVSTRLAFAESGLPGALEALSHAEQMAQDRAMPRLYRLMQVERVRALTLSDELRAATNLLSEIGVSTDRSQLEESQDLAFRQGTTFVAVARLMVRNRRSQDALSFIAPAEDLAIRRGQLLSLAKLRVVAAMAHWQLGSRMEATTSLLSAIRLLGEQPFYRFILDEGPQMRFIVQAALDGDYVSVRPTRSQRRRLSEMMQYWVTQGRVNPGQEKSDVADLHHRYIELLALGHANKEIARIMGVSDNTVKYHLKQIFRDLDADNRGRAVQRARDLGWLDT</sequence>
<proteinExistence type="predicted"/>
<dbReference type="InterPro" id="IPR011990">
    <property type="entry name" value="TPR-like_helical_dom_sf"/>
</dbReference>
<dbReference type="Proteomes" id="UP000809440">
    <property type="component" value="Unassembled WGS sequence"/>
</dbReference>
<organism evidence="2 4">
    <name type="scientific">Marivita cryptomonadis</name>
    <dbReference type="NCBI Taxonomy" id="505252"/>
    <lineage>
        <taxon>Bacteria</taxon>
        <taxon>Pseudomonadati</taxon>
        <taxon>Pseudomonadota</taxon>
        <taxon>Alphaproteobacteria</taxon>
        <taxon>Rhodobacterales</taxon>
        <taxon>Roseobacteraceae</taxon>
        <taxon>Marivita</taxon>
    </lineage>
</organism>
<dbReference type="RefSeq" id="WP_138488344.1">
    <property type="nucleotide sequence ID" value="NZ_JAFBWV010000013.1"/>
</dbReference>
<dbReference type="EMBL" id="JAFBXE010000013">
    <property type="protein sequence ID" value="MBM2414222.1"/>
    <property type="molecule type" value="Genomic_DNA"/>
</dbReference>
<protein>
    <submittedName>
        <fullName evidence="2">Helix-turn-helix transcriptional regulator</fullName>
    </submittedName>
</protein>
<evidence type="ECO:0000313" key="3">
    <source>
        <dbReference type="EMBL" id="MBM2418892.1"/>
    </source>
</evidence>
<evidence type="ECO:0000313" key="4">
    <source>
        <dbReference type="Proteomes" id="UP000755667"/>
    </source>
</evidence>
<gene>
    <name evidence="2" type="ORF">JQX41_18040</name>
    <name evidence="3" type="ORF">JQX48_18055</name>
</gene>
<dbReference type="SUPFAM" id="SSF46894">
    <property type="entry name" value="C-terminal effector domain of the bipartite response regulators"/>
    <property type="match status" value="1"/>
</dbReference>
<accession>A0A9Q2S6K4</accession>
<dbReference type="SUPFAM" id="SSF48452">
    <property type="entry name" value="TPR-like"/>
    <property type="match status" value="1"/>
</dbReference>
<dbReference type="SMART" id="SM00421">
    <property type="entry name" value="HTH_LUXR"/>
    <property type="match status" value="1"/>
</dbReference>
<evidence type="ECO:0000313" key="2">
    <source>
        <dbReference type="EMBL" id="MBM2414222.1"/>
    </source>
</evidence>
<dbReference type="InterPro" id="IPR016032">
    <property type="entry name" value="Sig_transdc_resp-reg_C-effctor"/>
</dbReference>
<feature type="domain" description="HTH luxR-type" evidence="1">
    <location>
        <begin position="472"/>
        <end position="534"/>
    </location>
</feature>